<protein>
    <recommendedName>
        <fullName evidence="2">mannan endo-1,4-beta-mannosidase</fullName>
        <ecNumber evidence="2">3.2.1.78</ecNumber>
    </recommendedName>
</protein>
<evidence type="ECO:0000313" key="8">
    <source>
        <dbReference type="EMBL" id="TSE10233.1"/>
    </source>
</evidence>
<keyword evidence="6" id="KW-0812">Transmembrane</keyword>
<evidence type="ECO:0000256" key="4">
    <source>
        <dbReference type="ARBA" id="ARBA00023295"/>
    </source>
</evidence>
<dbReference type="InterPro" id="IPR001547">
    <property type="entry name" value="Glyco_hydro_5"/>
</dbReference>
<dbReference type="PROSITE" id="PS00659">
    <property type="entry name" value="GLYCOSYL_HYDROL_F5"/>
    <property type="match status" value="1"/>
</dbReference>
<dbReference type="Gene3D" id="3.20.20.80">
    <property type="entry name" value="Glycosidases"/>
    <property type="match status" value="1"/>
</dbReference>
<feature type="domain" description="Glycoside hydrolase family 5" evidence="7">
    <location>
        <begin position="251"/>
        <end position="475"/>
    </location>
</feature>
<keyword evidence="4 5" id="KW-0326">Glycosidase</keyword>
<dbReference type="Proteomes" id="UP000318833">
    <property type="component" value="Unassembled WGS sequence"/>
</dbReference>
<reference evidence="8 9" key="1">
    <citation type="submission" date="2019-07" db="EMBL/GenBank/DDBJ databases">
        <title>The draft genome sequence of Aquimarina algiphila M91.</title>
        <authorList>
            <person name="Meng X."/>
        </authorList>
    </citation>
    <scope>NUCLEOTIDE SEQUENCE [LARGE SCALE GENOMIC DNA]</scope>
    <source>
        <strain evidence="8 9">M91</strain>
    </source>
</reference>
<dbReference type="AlphaFoldDB" id="A0A554VP95"/>
<dbReference type="EMBL" id="VLNR01000008">
    <property type="protein sequence ID" value="TSE10233.1"/>
    <property type="molecule type" value="Genomic_DNA"/>
</dbReference>
<evidence type="ECO:0000256" key="2">
    <source>
        <dbReference type="ARBA" id="ARBA00012706"/>
    </source>
</evidence>
<organism evidence="8 9">
    <name type="scientific">Aquimarina algiphila</name>
    <dbReference type="NCBI Taxonomy" id="2047982"/>
    <lineage>
        <taxon>Bacteria</taxon>
        <taxon>Pseudomonadati</taxon>
        <taxon>Bacteroidota</taxon>
        <taxon>Flavobacteriia</taxon>
        <taxon>Flavobacteriales</taxon>
        <taxon>Flavobacteriaceae</taxon>
        <taxon>Aquimarina</taxon>
    </lineage>
</organism>
<dbReference type="InterPro" id="IPR045053">
    <property type="entry name" value="MAN-like"/>
</dbReference>
<gene>
    <name evidence="8" type="ORF">FOF46_05695</name>
</gene>
<feature type="transmembrane region" description="Helical" evidence="6">
    <location>
        <begin position="12"/>
        <end position="35"/>
    </location>
</feature>
<accession>A0A554VP95</accession>
<name>A0A554VP95_9FLAO</name>
<dbReference type="SUPFAM" id="SSF51445">
    <property type="entry name" value="(Trans)glycosidases"/>
    <property type="match status" value="1"/>
</dbReference>
<dbReference type="InterPro" id="IPR018087">
    <property type="entry name" value="Glyco_hydro_5_CS"/>
</dbReference>
<comment type="similarity">
    <text evidence="5">Belongs to the glycosyl hydrolase 5 (cellulase A) family.</text>
</comment>
<keyword evidence="9" id="KW-1185">Reference proteome</keyword>
<dbReference type="EC" id="3.2.1.78" evidence="2"/>
<evidence type="ECO:0000256" key="3">
    <source>
        <dbReference type="ARBA" id="ARBA00022801"/>
    </source>
</evidence>
<dbReference type="Pfam" id="PF00150">
    <property type="entry name" value="Cellulase"/>
    <property type="match status" value="1"/>
</dbReference>
<evidence type="ECO:0000256" key="6">
    <source>
        <dbReference type="SAM" id="Phobius"/>
    </source>
</evidence>
<keyword evidence="6" id="KW-1133">Transmembrane helix</keyword>
<dbReference type="PANTHER" id="PTHR31451">
    <property type="match status" value="1"/>
</dbReference>
<comment type="catalytic activity">
    <reaction evidence="1">
        <text>Random hydrolysis of (1-&gt;4)-beta-D-mannosidic linkages in mannans, galactomannans and glucomannans.</text>
        <dbReference type="EC" id="3.2.1.78"/>
    </reaction>
</comment>
<evidence type="ECO:0000259" key="7">
    <source>
        <dbReference type="Pfam" id="PF00150"/>
    </source>
</evidence>
<comment type="caution">
    <text evidence="8">The sequence shown here is derived from an EMBL/GenBank/DDBJ whole genome shotgun (WGS) entry which is preliminary data.</text>
</comment>
<sequence>MTSWNRNIYRSFIIISFIGIVVLVLFGISQVLSYLNTGADRTSMLHLAVSKEQVYLPKLEWKDTINPGRPIEKQTLLDIEHDYLNAWYIRNAAYQTNKKEGIEDYYTKSARQNLLKSIGSNKKKDIAIHGTTIHHNIALDFYSADGQLAVLSDTNVKEYQRVYKGDEVLLEAELRSDYQVMLMLEDGFWRIRHMVKEEPRPLDTILQNKTLARVIGGKIVIENQEYQIKGINYYPQKTPWNMFGDDFDIDVIAKDFDIINDSGLNTIRIFVPYEVFGKAKVETEKLDKLRQVLDKAKDKKLKVIVTLFDFYGNYSVLDWTLTHRHAEQIVTALADHEAILAWDIKNEPNLDFESRGKENVVAWLKEMISQIRQFDPNHLVTIGWSDVESASLLKEEIDIVSFHYYRDINNFIEAYNQLNTQINKPMVLQEFGLPSSRGFWSPFGPSEKGQAEYHKQFQEIIKQENIHFLSWTLYDFEEVPSAVVGKLPWRKHKQKHFGFIDRNGNKKPAFEFIAN</sequence>
<dbReference type="OrthoDB" id="9774262at2"/>
<dbReference type="RefSeq" id="WP_143915784.1">
    <property type="nucleotide sequence ID" value="NZ_CANMIK010000008.1"/>
</dbReference>
<dbReference type="GO" id="GO:0004553">
    <property type="term" value="F:hydrolase activity, hydrolyzing O-glycosyl compounds"/>
    <property type="evidence" value="ECO:0007669"/>
    <property type="project" value="InterPro"/>
</dbReference>
<dbReference type="InterPro" id="IPR017853">
    <property type="entry name" value="GH"/>
</dbReference>
<evidence type="ECO:0000313" key="9">
    <source>
        <dbReference type="Proteomes" id="UP000318833"/>
    </source>
</evidence>
<dbReference type="GO" id="GO:0000272">
    <property type="term" value="P:polysaccharide catabolic process"/>
    <property type="evidence" value="ECO:0007669"/>
    <property type="project" value="InterPro"/>
</dbReference>
<keyword evidence="6" id="KW-0472">Membrane</keyword>
<evidence type="ECO:0000256" key="1">
    <source>
        <dbReference type="ARBA" id="ARBA00001678"/>
    </source>
</evidence>
<proteinExistence type="inferred from homology"/>
<evidence type="ECO:0000256" key="5">
    <source>
        <dbReference type="RuleBase" id="RU361153"/>
    </source>
</evidence>
<keyword evidence="3 5" id="KW-0378">Hydrolase</keyword>